<organism evidence="1 2">
    <name type="scientific">Cellulophaga baltica</name>
    <dbReference type="NCBI Taxonomy" id="76594"/>
    <lineage>
        <taxon>Bacteria</taxon>
        <taxon>Pseudomonadati</taxon>
        <taxon>Bacteroidota</taxon>
        <taxon>Flavobacteriia</taxon>
        <taxon>Flavobacteriales</taxon>
        <taxon>Flavobacteriaceae</taxon>
        <taxon>Cellulophaga</taxon>
    </lineage>
</organism>
<protein>
    <recommendedName>
        <fullName evidence="3">Alpha/beta hydrolase family protein</fullName>
    </recommendedName>
</protein>
<dbReference type="EMBL" id="FNBD01000003">
    <property type="protein sequence ID" value="SDE74678.1"/>
    <property type="molecule type" value="Genomic_DNA"/>
</dbReference>
<accession>A0A1G7FFN7</accession>
<evidence type="ECO:0000313" key="2">
    <source>
        <dbReference type="Proteomes" id="UP000182114"/>
    </source>
</evidence>
<dbReference type="AlphaFoldDB" id="A0A1G7FFN7"/>
<proteinExistence type="predicted"/>
<reference evidence="2" key="1">
    <citation type="submission" date="2016-10" db="EMBL/GenBank/DDBJ databases">
        <authorList>
            <person name="Varghese N."/>
            <person name="Submissions S."/>
        </authorList>
    </citation>
    <scope>NUCLEOTIDE SEQUENCE [LARGE SCALE GENOMIC DNA]</scope>
    <source>
        <strain evidence="2">DSM 24729</strain>
    </source>
</reference>
<gene>
    <name evidence="1" type="ORF">SAMN04487992_103229</name>
</gene>
<evidence type="ECO:0000313" key="1">
    <source>
        <dbReference type="EMBL" id="SDE74678.1"/>
    </source>
</evidence>
<name>A0A1G7FFN7_9FLAO</name>
<keyword evidence="2" id="KW-1185">Reference proteome</keyword>
<dbReference type="Proteomes" id="UP000182114">
    <property type="component" value="Unassembled WGS sequence"/>
</dbReference>
<evidence type="ECO:0008006" key="3">
    <source>
        <dbReference type="Google" id="ProtNLM"/>
    </source>
</evidence>
<sequence length="176" mass="19611">MTLLKNSTHFIVNLYHRKMKNSLLTLIFIFLFFAHAGAQEVGVEATSNIVLNIKPSQTDSKINRADTPHFVTYDPAIKQGKLLLFIPGTNGIASRGPKNFFNTALKQGYHVINLSYINTPAIAQICKGAALEENANCAEDFRNRRVYGTTPFSLISDASYDAIVNRLTKLLLYLSE</sequence>